<reference evidence="3 4" key="1">
    <citation type="submission" date="2024-09" db="EMBL/GenBank/DDBJ databases">
        <authorList>
            <person name="Sun Q."/>
            <person name="Mori K."/>
        </authorList>
    </citation>
    <scope>NUCLEOTIDE SEQUENCE [LARGE SCALE GENOMIC DNA]</scope>
    <source>
        <strain evidence="3 4">CCM 7904</strain>
    </source>
</reference>
<comment type="caution">
    <text evidence="3">The sequence shown here is derived from an EMBL/GenBank/DDBJ whole genome shotgun (WGS) entry which is preliminary data.</text>
</comment>
<keyword evidence="2" id="KW-0812">Transmembrane</keyword>
<organism evidence="3 4">
    <name type="scientific">Paracoccus rhizosphaerae</name>
    <dbReference type="NCBI Taxonomy" id="1133347"/>
    <lineage>
        <taxon>Bacteria</taxon>
        <taxon>Pseudomonadati</taxon>
        <taxon>Pseudomonadota</taxon>
        <taxon>Alphaproteobacteria</taxon>
        <taxon>Rhodobacterales</taxon>
        <taxon>Paracoccaceae</taxon>
        <taxon>Paracoccus</taxon>
    </lineage>
</organism>
<evidence type="ECO:0000313" key="3">
    <source>
        <dbReference type="EMBL" id="MFC0199600.1"/>
    </source>
</evidence>
<proteinExistence type="predicted"/>
<feature type="transmembrane region" description="Helical" evidence="2">
    <location>
        <begin position="54"/>
        <end position="78"/>
    </location>
</feature>
<sequence>MRFRRQAISAEQAPIARVIGKADQSRSCQPEKNHVAAKGSWFYRRGMSSLIRQLVAVLVVTIVTAGLGISTAKAAMALECELTLATSVSETPTLASHTKHSHDHGGTGSPVASHQHDGQDTASGDADASHCKAHACPSTAMPAFNAVMPAADVGQTLAVIPSGSLVELTVPEGLRRPPRG</sequence>
<accession>A0ABV6CFT7</accession>
<protein>
    <submittedName>
        <fullName evidence="3">Uncharacterized protein</fullName>
    </submittedName>
</protein>
<evidence type="ECO:0000256" key="2">
    <source>
        <dbReference type="SAM" id="Phobius"/>
    </source>
</evidence>
<feature type="region of interest" description="Disordered" evidence="1">
    <location>
        <begin position="93"/>
        <end position="126"/>
    </location>
</feature>
<keyword evidence="4" id="KW-1185">Reference proteome</keyword>
<evidence type="ECO:0000313" key="4">
    <source>
        <dbReference type="Proteomes" id="UP001589795"/>
    </source>
</evidence>
<dbReference type="RefSeq" id="WP_265506086.1">
    <property type="nucleotide sequence ID" value="NZ_JAOTBE010000008.1"/>
</dbReference>
<keyword evidence="2" id="KW-1133">Transmembrane helix</keyword>
<gene>
    <name evidence="3" type="ORF">ACFFIZ_04555</name>
</gene>
<keyword evidence="2" id="KW-0472">Membrane</keyword>
<evidence type="ECO:0000256" key="1">
    <source>
        <dbReference type="SAM" id="MobiDB-lite"/>
    </source>
</evidence>
<dbReference type="EMBL" id="JBHLWQ010000050">
    <property type="protein sequence ID" value="MFC0199600.1"/>
    <property type="molecule type" value="Genomic_DNA"/>
</dbReference>
<name>A0ABV6CFT7_9RHOB</name>
<dbReference type="Proteomes" id="UP001589795">
    <property type="component" value="Unassembled WGS sequence"/>
</dbReference>